<dbReference type="PANTHER" id="PTHR11972">
    <property type="entry name" value="NADPH OXIDASE"/>
    <property type="match status" value="1"/>
</dbReference>
<evidence type="ECO:0000256" key="7">
    <source>
        <dbReference type="ARBA" id="ARBA00022989"/>
    </source>
</evidence>
<evidence type="ECO:0000256" key="6">
    <source>
        <dbReference type="ARBA" id="ARBA00022857"/>
    </source>
</evidence>
<keyword evidence="3" id="KW-0812">Transmembrane</keyword>
<dbReference type="InterPro" id="IPR013121">
    <property type="entry name" value="Fe_red_NAD-bd_6"/>
</dbReference>
<evidence type="ECO:0000256" key="1">
    <source>
        <dbReference type="ARBA" id="ARBA00004141"/>
    </source>
</evidence>
<evidence type="ECO:0000256" key="8">
    <source>
        <dbReference type="ARBA" id="ARBA00023002"/>
    </source>
</evidence>
<reference evidence="11" key="1">
    <citation type="submission" date="2009-08" db="EMBL/GenBank/DDBJ databases">
        <title>Annotation of Salpingoeca rosetta.</title>
        <authorList>
            <consortium name="The Broad Institute Genome Sequencing Platform"/>
            <person name="Russ C."/>
            <person name="Cuomo C."/>
            <person name="Burger G."/>
            <person name="Gray M.W."/>
            <person name="Holland P.W.H."/>
            <person name="King N."/>
            <person name="Lang F.B.F."/>
            <person name="Roger A.J."/>
            <person name="Ruiz-Trillo I."/>
            <person name="Young S.K."/>
            <person name="Zeng Q."/>
            <person name="Gargeya S."/>
            <person name="Alvarado L."/>
            <person name="Berlin A."/>
            <person name="Chapman S.B."/>
            <person name="Chen Z."/>
            <person name="Freedman E."/>
            <person name="Gellesch M."/>
            <person name="Goldberg J."/>
            <person name="Griggs A."/>
            <person name="Gujja S."/>
            <person name="Heilman E."/>
            <person name="Heiman D."/>
            <person name="Howarth C."/>
            <person name="Mehta T."/>
            <person name="Neiman D."/>
            <person name="Pearson M."/>
            <person name="Roberts A."/>
            <person name="Saif S."/>
            <person name="Shea T."/>
            <person name="Shenoy N."/>
            <person name="Sisk P."/>
            <person name="Stolte C."/>
            <person name="Sykes S."/>
            <person name="White J."/>
            <person name="Yandava C."/>
            <person name="Haas B."/>
            <person name="Nusbaum C."/>
            <person name="Birren B."/>
        </authorList>
    </citation>
    <scope>NUCLEOTIDE SEQUENCE [LARGE SCALE GENOMIC DNA]</scope>
    <source>
        <strain evidence="11">ATCC 50818</strain>
    </source>
</reference>
<dbReference type="Gene3D" id="3.40.50.80">
    <property type="entry name" value="Nucleotide-binding domain of ferredoxin-NADP reductase (FNR) module"/>
    <property type="match status" value="2"/>
</dbReference>
<dbReference type="KEGG" id="sre:PTSG_06093"/>
<proteinExistence type="predicted"/>
<gene>
    <name evidence="11" type="ORF">PTSG_06093</name>
</gene>
<evidence type="ECO:0000259" key="10">
    <source>
        <dbReference type="PROSITE" id="PS51384"/>
    </source>
</evidence>
<dbReference type="PROSITE" id="PS51384">
    <property type="entry name" value="FAD_FR"/>
    <property type="match status" value="1"/>
</dbReference>
<evidence type="ECO:0000313" key="12">
    <source>
        <dbReference type="Proteomes" id="UP000007799"/>
    </source>
</evidence>
<dbReference type="Proteomes" id="UP000007799">
    <property type="component" value="Unassembled WGS sequence"/>
</dbReference>
<dbReference type="GO" id="GO:0009653">
    <property type="term" value="P:anatomical structure morphogenesis"/>
    <property type="evidence" value="ECO:0007669"/>
    <property type="project" value="UniProtKB-ARBA"/>
</dbReference>
<dbReference type="GO" id="GO:0042742">
    <property type="term" value="P:defense response to bacterium"/>
    <property type="evidence" value="ECO:0007669"/>
    <property type="project" value="UniProtKB-ARBA"/>
</dbReference>
<keyword evidence="4" id="KW-0479">Metal-binding</keyword>
<dbReference type="InterPro" id="IPR017927">
    <property type="entry name" value="FAD-bd_FR_type"/>
</dbReference>
<dbReference type="GO" id="GO:0043020">
    <property type="term" value="C:NADPH oxidase complex"/>
    <property type="evidence" value="ECO:0007669"/>
    <property type="project" value="TreeGrafter"/>
</dbReference>
<dbReference type="Pfam" id="PF08022">
    <property type="entry name" value="FAD_binding_8"/>
    <property type="match status" value="1"/>
</dbReference>
<dbReference type="eggNOG" id="KOG0039">
    <property type="taxonomic scope" value="Eukaryota"/>
</dbReference>
<protein>
    <submittedName>
        <fullName evidence="11">Dual oxidase 2 short isoform</fullName>
    </submittedName>
</protein>
<evidence type="ECO:0000256" key="2">
    <source>
        <dbReference type="ARBA" id="ARBA00022630"/>
    </source>
</evidence>
<evidence type="ECO:0000313" key="11">
    <source>
        <dbReference type="EMBL" id="EGD74730.1"/>
    </source>
</evidence>
<dbReference type="GO" id="GO:0042554">
    <property type="term" value="P:superoxide anion generation"/>
    <property type="evidence" value="ECO:0007669"/>
    <property type="project" value="TreeGrafter"/>
</dbReference>
<keyword evidence="5" id="KW-0274">FAD</keyword>
<comment type="subcellular location">
    <subcellularLocation>
        <location evidence="1">Membrane</location>
        <topology evidence="1">Multi-pass membrane protein</topology>
    </subcellularLocation>
</comment>
<keyword evidence="2" id="KW-0285">Flavoprotein</keyword>
<dbReference type="InterPro" id="IPR039261">
    <property type="entry name" value="FNR_nucleotide-bd"/>
</dbReference>
<dbReference type="CDD" id="cd06186">
    <property type="entry name" value="NOX_Duox_like_FAD_NADP"/>
    <property type="match status" value="1"/>
</dbReference>
<evidence type="ECO:0000256" key="4">
    <source>
        <dbReference type="ARBA" id="ARBA00022723"/>
    </source>
</evidence>
<evidence type="ECO:0000256" key="5">
    <source>
        <dbReference type="ARBA" id="ARBA00022827"/>
    </source>
</evidence>
<dbReference type="GO" id="GO:0016175">
    <property type="term" value="F:superoxide-generating NAD(P)H oxidase activity"/>
    <property type="evidence" value="ECO:0007669"/>
    <property type="project" value="UniProtKB-ARBA"/>
</dbReference>
<name>F2UDN5_SALR5</name>
<dbReference type="SUPFAM" id="SSF52343">
    <property type="entry name" value="Ferredoxin reductase-like, C-terminal NADP-linked domain"/>
    <property type="match status" value="2"/>
</dbReference>
<dbReference type="PANTHER" id="PTHR11972:SF153">
    <property type="entry name" value="SUPEROXIDE-GENERATING NADPH OXIDASE HEAVY CHAIN SUBUNIT A"/>
    <property type="match status" value="1"/>
</dbReference>
<dbReference type="InterPro" id="IPR000778">
    <property type="entry name" value="Cyt_b245_heavy_chain"/>
</dbReference>
<dbReference type="GeneID" id="16073560"/>
<accession>F2UDN5</accession>
<dbReference type="STRING" id="946362.F2UDN5"/>
<dbReference type="InterPro" id="IPR017938">
    <property type="entry name" value="Riboflavin_synthase-like_b-brl"/>
</dbReference>
<dbReference type="OrthoDB" id="6019201at2759"/>
<dbReference type="GO" id="GO:0046872">
    <property type="term" value="F:metal ion binding"/>
    <property type="evidence" value="ECO:0007669"/>
    <property type="project" value="UniProtKB-KW"/>
</dbReference>
<dbReference type="InterPro" id="IPR013112">
    <property type="entry name" value="FAD-bd_8"/>
</dbReference>
<dbReference type="InParanoid" id="F2UDN5"/>
<sequence length="379" mass="43570">MGVTPYASILQDLPWRYHNNQNVSLRHIHFIWVTRTQKEYEWMVELIREVQAEIPDDVLTVDVYITQGKRDYDLRTSLMFMFERNHIEGSKLISLSRSHHDLNVQEALLLPSGVLCLQMDKPPGFEAMQSGQWLRLKCTAVSKYEWHPFTISSAPQENFVSVHIRSAGPWTTKLRQVFAEAKSTGADLPTVQLEGPFGEIHQDWLNSSVAVFVGGGIGVTPYASILQDLAWRYHNNQNVSLRHIHFIWVTRTQKEYEWMVELIREVQAEIPDDVLTVDVYITQGKRDYDLRTSLMFMFERNHIEGSKVSLLTGLRATTNFQRPNFEKILPALRDQFDPLPISIYTCGPPALANAVENGTRSTNESEATSVPLRHHFVSF</sequence>
<dbReference type="Pfam" id="PF08030">
    <property type="entry name" value="NAD_binding_6"/>
    <property type="match status" value="2"/>
</dbReference>
<evidence type="ECO:0000256" key="3">
    <source>
        <dbReference type="ARBA" id="ARBA00022692"/>
    </source>
</evidence>
<dbReference type="RefSeq" id="XP_004992987.1">
    <property type="nucleotide sequence ID" value="XM_004992930.1"/>
</dbReference>
<dbReference type="AlphaFoldDB" id="F2UDN5"/>
<dbReference type="InterPro" id="IPR050369">
    <property type="entry name" value="RBOH/FRE"/>
</dbReference>
<dbReference type="FunFam" id="2.40.30.10:FF:000059">
    <property type="entry name" value="dual oxidase isoform X1"/>
    <property type="match status" value="1"/>
</dbReference>
<keyword evidence="6" id="KW-0521">NADP</keyword>
<evidence type="ECO:0000256" key="9">
    <source>
        <dbReference type="ARBA" id="ARBA00023136"/>
    </source>
</evidence>
<organism evidence="12">
    <name type="scientific">Salpingoeca rosetta (strain ATCC 50818 / BSB-021)</name>
    <dbReference type="NCBI Taxonomy" id="946362"/>
    <lineage>
        <taxon>Eukaryota</taxon>
        <taxon>Choanoflagellata</taxon>
        <taxon>Craspedida</taxon>
        <taxon>Salpingoecidae</taxon>
        <taxon>Salpingoeca</taxon>
    </lineage>
</organism>
<feature type="domain" description="FAD-binding FR-type" evidence="10">
    <location>
        <begin position="97"/>
        <end position="203"/>
    </location>
</feature>
<keyword evidence="12" id="KW-1185">Reference proteome</keyword>
<dbReference type="EMBL" id="GL832969">
    <property type="protein sequence ID" value="EGD74730.1"/>
    <property type="molecule type" value="Genomic_DNA"/>
</dbReference>
<keyword evidence="8" id="KW-0560">Oxidoreductase</keyword>
<dbReference type="Gene3D" id="2.40.30.10">
    <property type="entry name" value="Translation factors"/>
    <property type="match status" value="1"/>
</dbReference>
<keyword evidence="9" id="KW-0472">Membrane</keyword>
<keyword evidence="7" id="KW-1133">Transmembrane helix</keyword>
<dbReference type="PRINTS" id="PR00466">
    <property type="entry name" value="GP91PHOX"/>
</dbReference>
<dbReference type="SUPFAM" id="SSF63380">
    <property type="entry name" value="Riboflavin synthase domain-like"/>
    <property type="match status" value="1"/>
</dbReference>